<gene>
    <name evidence="2" type="ORF">Salat_0719700</name>
</gene>
<evidence type="ECO:0000313" key="2">
    <source>
        <dbReference type="EMBL" id="KAK4435562.1"/>
    </source>
</evidence>
<name>A0AAE1YT04_9LAMI</name>
<dbReference type="Proteomes" id="UP001293254">
    <property type="component" value="Unassembled WGS sequence"/>
</dbReference>
<protein>
    <recommendedName>
        <fullName evidence="1">DUF4283 domain-containing protein</fullName>
    </recommendedName>
</protein>
<evidence type="ECO:0000259" key="1">
    <source>
        <dbReference type="Pfam" id="PF14111"/>
    </source>
</evidence>
<accession>A0AAE1YT04</accession>
<dbReference type="EMBL" id="JACGWO010000002">
    <property type="protein sequence ID" value="KAK4435562.1"/>
    <property type="molecule type" value="Genomic_DNA"/>
</dbReference>
<feature type="domain" description="DUF4283" evidence="1">
    <location>
        <begin position="25"/>
        <end position="93"/>
    </location>
</feature>
<organism evidence="2 3">
    <name type="scientific">Sesamum alatum</name>
    <dbReference type="NCBI Taxonomy" id="300844"/>
    <lineage>
        <taxon>Eukaryota</taxon>
        <taxon>Viridiplantae</taxon>
        <taxon>Streptophyta</taxon>
        <taxon>Embryophyta</taxon>
        <taxon>Tracheophyta</taxon>
        <taxon>Spermatophyta</taxon>
        <taxon>Magnoliopsida</taxon>
        <taxon>eudicotyledons</taxon>
        <taxon>Gunneridae</taxon>
        <taxon>Pentapetalae</taxon>
        <taxon>asterids</taxon>
        <taxon>lamiids</taxon>
        <taxon>Lamiales</taxon>
        <taxon>Pedaliaceae</taxon>
        <taxon>Sesamum</taxon>
    </lineage>
</organism>
<reference evidence="2" key="2">
    <citation type="journal article" date="2024" name="Plant">
        <title>Genomic evolution and insights into agronomic trait innovations of Sesamum species.</title>
        <authorList>
            <person name="Miao H."/>
            <person name="Wang L."/>
            <person name="Qu L."/>
            <person name="Liu H."/>
            <person name="Sun Y."/>
            <person name="Le M."/>
            <person name="Wang Q."/>
            <person name="Wei S."/>
            <person name="Zheng Y."/>
            <person name="Lin W."/>
            <person name="Duan Y."/>
            <person name="Cao H."/>
            <person name="Xiong S."/>
            <person name="Wang X."/>
            <person name="Wei L."/>
            <person name="Li C."/>
            <person name="Ma Q."/>
            <person name="Ju M."/>
            <person name="Zhao R."/>
            <person name="Li G."/>
            <person name="Mu C."/>
            <person name="Tian Q."/>
            <person name="Mei H."/>
            <person name="Zhang T."/>
            <person name="Gao T."/>
            <person name="Zhang H."/>
        </authorList>
    </citation>
    <scope>NUCLEOTIDE SEQUENCE</scope>
    <source>
        <strain evidence="2">3651</strain>
    </source>
</reference>
<reference evidence="2" key="1">
    <citation type="submission" date="2020-06" db="EMBL/GenBank/DDBJ databases">
        <authorList>
            <person name="Li T."/>
            <person name="Hu X."/>
            <person name="Zhang T."/>
            <person name="Song X."/>
            <person name="Zhang H."/>
            <person name="Dai N."/>
            <person name="Sheng W."/>
            <person name="Hou X."/>
            <person name="Wei L."/>
        </authorList>
    </citation>
    <scope>NUCLEOTIDE SEQUENCE</scope>
    <source>
        <strain evidence="2">3651</strain>
        <tissue evidence="2">Leaf</tissue>
    </source>
</reference>
<evidence type="ECO:0000313" key="3">
    <source>
        <dbReference type="Proteomes" id="UP001293254"/>
    </source>
</evidence>
<dbReference type="Pfam" id="PF14111">
    <property type="entry name" value="DUF4283"/>
    <property type="match status" value="1"/>
</dbReference>
<dbReference type="AlphaFoldDB" id="A0AAE1YT04"/>
<comment type="caution">
    <text evidence="2">The sequence shown here is derived from an EMBL/GenBank/DDBJ whole genome shotgun (WGS) entry which is preliminary data.</text>
</comment>
<keyword evidence="3" id="KW-1185">Reference proteome</keyword>
<dbReference type="InterPro" id="IPR025558">
    <property type="entry name" value="DUF4283"/>
</dbReference>
<sequence length="232" mass="25513">MDAEGGELVLPETAWAGNAKSKGFILVGQLLTSRPFQLDVLRITLLNLLKPIRGMQVRLLETNHFLLVFDHRFDRNRTMSGCSWMFDKNLIIFSRVGMSDNPLTVELNRCPFHIHVYGPPTRMMTREVAEFIGNRVLGHIIRDCSRRVESDSGNGGDHLQYGAWLRKFRGVGQFASQGWGSGGVVDGGVRAGWKLMRGGGANGRGIIVGDAGGGSGYKGSCSRSKKWYVAEG</sequence>
<proteinExistence type="predicted"/>